<keyword evidence="1" id="KW-0812">Transmembrane</keyword>
<dbReference type="AlphaFoldDB" id="A0A9X6K690"/>
<evidence type="ECO:0000256" key="1">
    <source>
        <dbReference type="SAM" id="Phobius"/>
    </source>
</evidence>
<protein>
    <submittedName>
        <fullName evidence="2">Uncharacterized protein</fullName>
    </submittedName>
</protein>
<feature type="transmembrane region" description="Helical" evidence="1">
    <location>
        <begin position="12"/>
        <end position="43"/>
    </location>
</feature>
<accession>A0A9X6K690</accession>
<evidence type="ECO:0000313" key="3">
    <source>
        <dbReference type="Proteomes" id="UP000194551"/>
    </source>
</evidence>
<dbReference type="EMBL" id="NFEM01000154">
    <property type="protein sequence ID" value="OTZ93156.1"/>
    <property type="molecule type" value="Genomic_DNA"/>
</dbReference>
<dbReference type="RefSeq" id="WP_053512582.1">
    <property type="nucleotide sequence ID" value="NZ_CAKJXA010000065.1"/>
</dbReference>
<keyword evidence="1" id="KW-0472">Membrane</keyword>
<feature type="transmembrane region" description="Helical" evidence="1">
    <location>
        <begin position="55"/>
        <end position="73"/>
    </location>
</feature>
<keyword evidence="1" id="KW-1133">Transmembrane helix</keyword>
<feature type="transmembrane region" description="Helical" evidence="1">
    <location>
        <begin position="79"/>
        <end position="99"/>
    </location>
</feature>
<dbReference type="Proteomes" id="UP000194551">
    <property type="component" value="Unassembled WGS sequence"/>
</dbReference>
<organism evidence="2 3">
    <name type="scientific">Bacillus thuringiensis</name>
    <dbReference type="NCBI Taxonomy" id="1428"/>
    <lineage>
        <taxon>Bacteria</taxon>
        <taxon>Bacillati</taxon>
        <taxon>Bacillota</taxon>
        <taxon>Bacilli</taxon>
        <taxon>Bacillales</taxon>
        <taxon>Bacillaceae</taxon>
        <taxon>Bacillus</taxon>
        <taxon>Bacillus cereus group</taxon>
    </lineage>
</organism>
<name>A0A9X6K690_BACTU</name>
<reference evidence="2 3" key="1">
    <citation type="submission" date="2016-10" db="EMBL/GenBank/DDBJ databases">
        <title>Comparative genomics of Bacillus thuringiensis reveals a path to pathogens against multiple invertebrate hosts.</title>
        <authorList>
            <person name="Zheng J."/>
            <person name="Gao Q."/>
            <person name="Liu H."/>
            <person name="Peng D."/>
            <person name="Ruan L."/>
            <person name="Sun M."/>
        </authorList>
    </citation>
    <scope>NUCLEOTIDE SEQUENCE [LARGE SCALE GENOMIC DNA]</scope>
    <source>
        <strain evidence="2">HD5</strain>
    </source>
</reference>
<sequence length="114" mass="13155">MPRNIPLIIEYVAFLGLICCLIIYNTNIVFLSIIIAFVALEIMMESFQVQLKQKIAHIYNAIFLLSALITNIISNGFYLSTVFPVFFMAVLLFVARYINVPYNQKQKQKQEQEA</sequence>
<gene>
    <name evidence="2" type="ORF">BK774_34275</name>
</gene>
<proteinExistence type="predicted"/>
<comment type="caution">
    <text evidence="2">The sequence shown here is derived from an EMBL/GenBank/DDBJ whole genome shotgun (WGS) entry which is preliminary data.</text>
</comment>
<evidence type="ECO:0000313" key="2">
    <source>
        <dbReference type="EMBL" id="OTZ93156.1"/>
    </source>
</evidence>